<protein>
    <submittedName>
        <fullName evidence="11">Probable poly(Beta-D-mannuronate) O-acetylase</fullName>
        <ecNumber evidence="11">2.3.1.-</ecNumber>
    </submittedName>
</protein>
<reference evidence="11" key="1">
    <citation type="submission" date="2020-02" db="EMBL/GenBank/DDBJ databases">
        <authorList>
            <person name="Meier V. D."/>
        </authorList>
    </citation>
    <scope>NUCLEOTIDE SEQUENCE</scope>
    <source>
        <strain evidence="11">AVDCRST_MAG81</strain>
    </source>
</reference>
<feature type="transmembrane region" description="Helical" evidence="10">
    <location>
        <begin position="323"/>
        <end position="341"/>
    </location>
</feature>
<evidence type="ECO:0000256" key="9">
    <source>
        <dbReference type="PIRNR" id="PIRNR016636"/>
    </source>
</evidence>
<dbReference type="PANTHER" id="PTHR13285">
    <property type="entry name" value="ACYLTRANSFERASE"/>
    <property type="match status" value="1"/>
</dbReference>
<keyword evidence="8 9" id="KW-0012">Acyltransferase</keyword>
<feature type="transmembrane region" description="Helical" evidence="10">
    <location>
        <begin position="169"/>
        <end position="187"/>
    </location>
</feature>
<dbReference type="PANTHER" id="PTHR13285:SF23">
    <property type="entry name" value="TEICHOIC ACID D-ALANYLTRANSFERASE"/>
    <property type="match status" value="1"/>
</dbReference>
<proteinExistence type="inferred from homology"/>
<dbReference type="AlphaFoldDB" id="A0A6J4VAW7"/>
<evidence type="ECO:0000256" key="7">
    <source>
        <dbReference type="ARBA" id="ARBA00023136"/>
    </source>
</evidence>
<feature type="transmembrane region" description="Helical" evidence="10">
    <location>
        <begin position="6"/>
        <end position="22"/>
    </location>
</feature>
<keyword evidence="3 9" id="KW-1003">Cell membrane</keyword>
<dbReference type="InterPro" id="IPR004299">
    <property type="entry name" value="MBOAT_fam"/>
</dbReference>
<feature type="transmembrane region" description="Helical" evidence="10">
    <location>
        <begin position="384"/>
        <end position="406"/>
    </location>
</feature>
<dbReference type="InterPro" id="IPR028362">
    <property type="entry name" value="AlgI"/>
</dbReference>
<dbReference type="PIRSF" id="PIRSF016636">
    <property type="entry name" value="AlgI_DltB"/>
    <property type="match status" value="1"/>
</dbReference>
<keyword evidence="6 10" id="KW-1133">Transmembrane helix</keyword>
<accession>A0A6J4VAW7</accession>
<dbReference type="GO" id="GO:0016746">
    <property type="term" value="F:acyltransferase activity"/>
    <property type="evidence" value="ECO:0007669"/>
    <property type="project" value="UniProtKB-KW"/>
</dbReference>
<dbReference type="EC" id="2.3.1.-" evidence="11"/>
<feature type="transmembrane region" description="Helical" evidence="10">
    <location>
        <begin position="43"/>
        <end position="63"/>
    </location>
</feature>
<name>A0A6J4VAW7_9CYAN</name>
<dbReference type="EMBL" id="CADCWO010000104">
    <property type="protein sequence ID" value="CAA9573705.1"/>
    <property type="molecule type" value="Genomic_DNA"/>
</dbReference>
<dbReference type="Pfam" id="PF03062">
    <property type="entry name" value="MBOAT"/>
    <property type="match status" value="1"/>
</dbReference>
<evidence type="ECO:0000256" key="1">
    <source>
        <dbReference type="ARBA" id="ARBA00004651"/>
    </source>
</evidence>
<evidence type="ECO:0000256" key="10">
    <source>
        <dbReference type="SAM" id="Phobius"/>
    </source>
</evidence>
<dbReference type="InterPro" id="IPR051085">
    <property type="entry name" value="MB_O-acyltransferase"/>
</dbReference>
<organism evidence="11">
    <name type="scientific">uncultured Synechococcales cyanobacterium</name>
    <dbReference type="NCBI Taxonomy" id="1936017"/>
    <lineage>
        <taxon>Bacteria</taxon>
        <taxon>Bacillati</taxon>
        <taxon>Cyanobacteriota</taxon>
        <taxon>Cyanophyceae</taxon>
        <taxon>Synechococcales</taxon>
        <taxon>environmental samples</taxon>
    </lineage>
</organism>
<evidence type="ECO:0000256" key="6">
    <source>
        <dbReference type="ARBA" id="ARBA00022989"/>
    </source>
</evidence>
<feature type="transmembrane region" description="Helical" evidence="10">
    <location>
        <begin position="347"/>
        <end position="364"/>
    </location>
</feature>
<evidence type="ECO:0000313" key="11">
    <source>
        <dbReference type="EMBL" id="CAA9573705.1"/>
    </source>
</evidence>
<dbReference type="GO" id="GO:0042121">
    <property type="term" value="P:alginic acid biosynthetic process"/>
    <property type="evidence" value="ECO:0007669"/>
    <property type="project" value="InterPro"/>
</dbReference>
<evidence type="ECO:0000256" key="8">
    <source>
        <dbReference type="ARBA" id="ARBA00023315"/>
    </source>
</evidence>
<dbReference type="InterPro" id="IPR024194">
    <property type="entry name" value="Ac/AlaTfrase_AlgI/DltB"/>
</dbReference>
<evidence type="ECO:0000256" key="5">
    <source>
        <dbReference type="ARBA" id="ARBA00022692"/>
    </source>
</evidence>
<dbReference type="GO" id="GO:0005886">
    <property type="term" value="C:plasma membrane"/>
    <property type="evidence" value="ECO:0007669"/>
    <property type="project" value="UniProtKB-SubCell"/>
</dbReference>
<feature type="transmembrane region" description="Helical" evidence="10">
    <location>
        <begin position="139"/>
        <end position="157"/>
    </location>
</feature>
<comment type="subcellular location">
    <subcellularLocation>
        <location evidence="1">Cell membrane</location>
        <topology evidence="1">Multi-pass membrane protein</topology>
    </subcellularLocation>
</comment>
<sequence>MIFGEIFYAIFLILSLFIYWAVDSKLRVGVIAASGVAFYAYYANYWVLLLVGITLVSWATLLWSPLQVAVGNGTAASSAPLQNNRHSNALAIAFHGKTESNFSQGLALATIPIFVCILGYFKYGGFIRSIFTGGEVQPVIVPLAISFFTFEFIHVAYEKYKGNLEKVSLLDYFSFIFFFPTMIAGPIKRYGQFSQQLEAATLTAKDFLEGLFRIILGLTKKVVIADNLNTYIQEIGSPEKTQNTVLLSGAIFLYGFRIYMDFSGYSDIAIGSARLFGIKVPENFNYPYLQTNITAFWRHWHISLYTWLVDYVYIPLGGSRVGVSRALLNVLITMVISGIWHGAAWNFILWGLWHGILLVIHKIYADSVKPNIKPDVLQGKYYQVLSYLLTMVAVWFGWCLFMWPLADVSRYLQLLVRAVT</sequence>
<keyword evidence="5 10" id="KW-0812">Transmembrane</keyword>
<comment type="similarity">
    <text evidence="2 9">Belongs to the membrane-bound acyltransferase family.</text>
</comment>
<keyword evidence="4 9" id="KW-0808">Transferase</keyword>
<keyword evidence="7 9" id="KW-0472">Membrane</keyword>
<dbReference type="PIRSF" id="PIRSF500217">
    <property type="entry name" value="AlgI"/>
    <property type="match status" value="1"/>
</dbReference>
<evidence type="ECO:0000256" key="2">
    <source>
        <dbReference type="ARBA" id="ARBA00010323"/>
    </source>
</evidence>
<gene>
    <name evidence="11" type="ORF">AVDCRST_MAG81-2140</name>
</gene>
<evidence type="ECO:0000256" key="4">
    <source>
        <dbReference type="ARBA" id="ARBA00022679"/>
    </source>
</evidence>
<feature type="transmembrane region" description="Helical" evidence="10">
    <location>
        <begin position="106"/>
        <end position="127"/>
    </location>
</feature>
<evidence type="ECO:0000256" key="3">
    <source>
        <dbReference type="ARBA" id="ARBA00022475"/>
    </source>
</evidence>